<dbReference type="InParanoid" id="D5GFW1"/>
<dbReference type="OMA" id="WMLANSE"/>
<keyword evidence="1" id="KW-0732">Signal</keyword>
<dbReference type="AlphaFoldDB" id="D5GFW1"/>
<sequence length="257" mass="29064">MTHHMYLILLAGVLVVAPVENPQQILDVGTGTGIWAIDVADQFPSAVVIGTDLSPIQPSWVPPNCKFQVDDAENDWSFPRDSFDLIHSRHLMTSIRDWPKYIGQIYNAVKPGGWVQMVEHDFVLASDDNSLAPDSALRHWFDLYHTAMDNMGLPSLSHKVSEMLEEAGFTEVSQKVYGLPWGPWAKDKKLKEIGAWMLANSETSFEAYGLAFLTRVLDKSPEEAKDLCDRAHKELRSKRVHVYNSHYFVIGRKPLET</sequence>
<protein>
    <submittedName>
        <fullName evidence="2">(Perigord truffle) hypothetical protein</fullName>
    </submittedName>
</protein>
<dbReference type="STRING" id="656061.D5GFW1"/>
<dbReference type="KEGG" id="tml:GSTUM_00007112001"/>
<proteinExistence type="predicted"/>
<gene>
    <name evidence="2" type="ORF">GSTUM_00007112001</name>
</gene>
<feature type="chain" id="PRO_5003072075" evidence="1">
    <location>
        <begin position="19"/>
        <end position="257"/>
    </location>
</feature>
<dbReference type="PANTHER" id="PTHR43591">
    <property type="entry name" value="METHYLTRANSFERASE"/>
    <property type="match status" value="1"/>
</dbReference>
<evidence type="ECO:0000313" key="3">
    <source>
        <dbReference type="Proteomes" id="UP000006911"/>
    </source>
</evidence>
<name>D5GFW1_TUBMM</name>
<dbReference type="CDD" id="cd02440">
    <property type="entry name" value="AdoMet_MTases"/>
    <property type="match status" value="1"/>
</dbReference>
<dbReference type="GO" id="GO:0008168">
    <property type="term" value="F:methyltransferase activity"/>
    <property type="evidence" value="ECO:0007669"/>
    <property type="project" value="TreeGrafter"/>
</dbReference>
<dbReference type="HOGENOM" id="CLU_010595_0_2_1"/>
<dbReference type="PANTHER" id="PTHR43591:SF24">
    <property type="entry name" value="2-METHOXY-6-POLYPRENYL-1,4-BENZOQUINOL METHYLASE, MITOCHONDRIAL"/>
    <property type="match status" value="1"/>
</dbReference>
<dbReference type="Proteomes" id="UP000006911">
    <property type="component" value="Unassembled WGS sequence"/>
</dbReference>
<dbReference type="SUPFAM" id="SSF53335">
    <property type="entry name" value="S-adenosyl-L-methionine-dependent methyltransferases"/>
    <property type="match status" value="1"/>
</dbReference>
<dbReference type="EMBL" id="FN430220">
    <property type="protein sequence ID" value="CAZ83404.1"/>
    <property type="molecule type" value="Genomic_DNA"/>
</dbReference>
<feature type="signal peptide" evidence="1">
    <location>
        <begin position="1"/>
        <end position="18"/>
    </location>
</feature>
<dbReference type="InterPro" id="IPR029063">
    <property type="entry name" value="SAM-dependent_MTases_sf"/>
</dbReference>
<reference evidence="2 3" key="1">
    <citation type="journal article" date="2010" name="Nature">
        <title>Perigord black truffle genome uncovers evolutionary origins and mechanisms of symbiosis.</title>
        <authorList>
            <person name="Martin F."/>
            <person name="Kohler A."/>
            <person name="Murat C."/>
            <person name="Balestrini R."/>
            <person name="Coutinho P.M."/>
            <person name="Jaillon O."/>
            <person name="Montanini B."/>
            <person name="Morin E."/>
            <person name="Noel B."/>
            <person name="Percudani R."/>
            <person name="Porcel B."/>
            <person name="Rubini A."/>
            <person name="Amicucci A."/>
            <person name="Amselem J."/>
            <person name="Anthouard V."/>
            <person name="Arcioni S."/>
            <person name="Artiguenave F."/>
            <person name="Aury J.M."/>
            <person name="Ballario P."/>
            <person name="Bolchi A."/>
            <person name="Brenna A."/>
            <person name="Brun A."/>
            <person name="Buee M."/>
            <person name="Cantarel B."/>
            <person name="Chevalier G."/>
            <person name="Couloux A."/>
            <person name="Da Silva C."/>
            <person name="Denoeud F."/>
            <person name="Duplessis S."/>
            <person name="Ghignone S."/>
            <person name="Hilselberger B."/>
            <person name="Iotti M."/>
            <person name="Marcais B."/>
            <person name="Mello A."/>
            <person name="Miranda M."/>
            <person name="Pacioni G."/>
            <person name="Quesneville H."/>
            <person name="Riccioni C."/>
            <person name="Ruotolo R."/>
            <person name="Splivallo R."/>
            <person name="Stocchi V."/>
            <person name="Tisserant E."/>
            <person name="Viscomi A.R."/>
            <person name="Zambonelli A."/>
            <person name="Zampieri E."/>
            <person name="Henrissat B."/>
            <person name="Lebrun M.H."/>
            <person name="Paolocci F."/>
            <person name="Bonfante P."/>
            <person name="Ottonello S."/>
            <person name="Wincker P."/>
        </authorList>
    </citation>
    <scope>NUCLEOTIDE SEQUENCE [LARGE SCALE GENOMIC DNA]</scope>
    <source>
        <strain evidence="2 3">Mel28</strain>
    </source>
</reference>
<organism evidence="2 3">
    <name type="scientific">Tuber melanosporum (strain Mel28)</name>
    <name type="common">Perigord black truffle</name>
    <dbReference type="NCBI Taxonomy" id="656061"/>
    <lineage>
        <taxon>Eukaryota</taxon>
        <taxon>Fungi</taxon>
        <taxon>Dikarya</taxon>
        <taxon>Ascomycota</taxon>
        <taxon>Pezizomycotina</taxon>
        <taxon>Pezizomycetes</taxon>
        <taxon>Pezizales</taxon>
        <taxon>Tuberaceae</taxon>
        <taxon>Tuber</taxon>
    </lineage>
</organism>
<dbReference type="GeneID" id="9181749"/>
<evidence type="ECO:0000313" key="2">
    <source>
        <dbReference type="EMBL" id="CAZ83404.1"/>
    </source>
</evidence>
<dbReference type="RefSeq" id="XP_002839213.1">
    <property type="nucleotide sequence ID" value="XM_002839167.1"/>
</dbReference>
<dbReference type="Pfam" id="PF13489">
    <property type="entry name" value="Methyltransf_23"/>
    <property type="match status" value="1"/>
</dbReference>
<dbReference type="Gene3D" id="3.40.50.150">
    <property type="entry name" value="Vaccinia Virus protein VP39"/>
    <property type="match status" value="1"/>
</dbReference>
<keyword evidence="3" id="KW-1185">Reference proteome</keyword>
<accession>D5GFW1</accession>
<evidence type="ECO:0000256" key="1">
    <source>
        <dbReference type="SAM" id="SignalP"/>
    </source>
</evidence>